<dbReference type="SMART" id="SM00490">
    <property type="entry name" value="HELICc"/>
    <property type="match status" value="1"/>
</dbReference>
<dbReference type="PROSITE" id="PS51192">
    <property type="entry name" value="HELICASE_ATP_BIND_1"/>
    <property type="match status" value="1"/>
</dbReference>
<evidence type="ECO:0000313" key="8">
    <source>
        <dbReference type="EMBL" id="KAK4524296.1"/>
    </source>
</evidence>
<evidence type="ECO:0000259" key="7">
    <source>
        <dbReference type="PROSITE" id="PS51194"/>
    </source>
</evidence>
<dbReference type="GO" id="GO:0005524">
    <property type="term" value="F:ATP binding"/>
    <property type="evidence" value="ECO:0007669"/>
    <property type="project" value="UniProtKB-UniRule"/>
</dbReference>
<dbReference type="Proteomes" id="UP001300502">
    <property type="component" value="Unassembled WGS sequence"/>
</dbReference>
<sequence>MTTTCFRQQLWTAEDFKPYKDIQVLDECLRKRLKLQNIYKLFRFQWSIFKYLKYLDRNYLPGDLIIQAPTGTGKTLCYVLPLLQALRKRTSRPCLRALVIVPTRELVHQLSSVFQFLADETDLKIVGFSGDSSISSERFKALETLCLVEETCHSSLWKIDILISTPGRLVDHINHHSGFKLNTLEFLVLDETDRLMTGQSLEWVENILRQLCPLNDISEDSKPYSVKEIGLKRPLRKLLFSATQTNSVSKLTNLFLVNPALFTYEGNEVAVSSALENSSNANRDVKRKYWLPFALEEFVLLCKSPVEKLISLIWYLEHLERPLLDTGVLVFASSKTSVHRLFRFLSLYFSGNHIFPNNCVHIAELSSNLSKHQRRNVVRDLASKKLQIVVSSDVATRGMDLENVEHVINFDVPIHIKTYLHRVGRTARAGHKGTGCTILLQHQAHHFRQILGKIDRTVTKNKVAWKEMNEKNIVEWSDLRESVMETVTCLQCCIEAESRRIIPSRKPLDEELKTFLRELGKKYYGMSHGQSKIQRKRTKLMLDELSERLA</sequence>
<comment type="caution">
    <text evidence="8">The sequence shown here is derived from an EMBL/GenBank/DDBJ whole genome shotgun (WGS) entry which is preliminary data.</text>
</comment>
<keyword evidence="9" id="KW-1185">Reference proteome</keyword>
<reference evidence="8 9" key="1">
    <citation type="submission" date="2022-07" db="EMBL/GenBank/DDBJ databases">
        <title>Genome-wide signatures of adaptation to extreme environments.</title>
        <authorList>
            <person name="Cho C.H."/>
            <person name="Yoon H.S."/>
        </authorList>
    </citation>
    <scope>NUCLEOTIDE SEQUENCE [LARGE SCALE GENOMIC DNA]</scope>
    <source>
        <strain evidence="8 9">108.79 E11</strain>
    </source>
</reference>
<dbReference type="SMART" id="SM00487">
    <property type="entry name" value="DEXDc"/>
    <property type="match status" value="1"/>
</dbReference>
<comment type="catalytic activity">
    <reaction evidence="5">
        <text>ATP + H2O = ADP + phosphate + H(+)</text>
        <dbReference type="Rhea" id="RHEA:13065"/>
        <dbReference type="ChEBI" id="CHEBI:15377"/>
        <dbReference type="ChEBI" id="CHEBI:15378"/>
        <dbReference type="ChEBI" id="CHEBI:30616"/>
        <dbReference type="ChEBI" id="CHEBI:43474"/>
        <dbReference type="ChEBI" id="CHEBI:456216"/>
        <dbReference type="EC" id="3.6.4.13"/>
    </reaction>
</comment>
<evidence type="ECO:0000256" key="2">
    <source>
        <dbReference type="ARBA" id="ARBA00022801"/>
    </source>
</evidence>
<evidence type="ECO:0000313" key="9">
    <source>
        <dbReference type="Proteomes" id="UP001300502"/>
    </source>
</evidence>
<dbReference type="EC" id="3.6.4.13" evidence="5"/>
<proteinExistence type="inferred from homology"/>
<dbReference type="InterPro" id="IPR014001">
    <property type="entry name" value="Helicase_ATP-bd"/>
</dbReference>
<dbReference type="CDD" id="cd18787">
    <property type="entry name" value="SF2_C_DEAD"/>
    <property type="match status" value="1"/>
</dbReference>
<keyword evidence="5" id="KW-0347">Helicase</keyword>
<dbReference type="GO" id="GO:0016787">
    <property type="term" value="F:hydrolase activity"/>
    <property type="evidence" value="ECO:0007669"/>
    <property type="project" value="UniProtKB-KW"/>
</dbReference>
<accession>A0AAV9IAK0</accession>
<dbReference type="GO" id="GO:0003724">
    <property type="term" value="F:RNA helicase activity"/>
    <property type="evidence" value="ECO:0007669"/>
    <property type="project" value="UniProtKB-EC"/>
</dbReference>
<organism evidence="8 9">
    <name type="scientific">Galdieria yellowstonensis</name>
    <dbReference type="NCBI Taxonomy" id="3028027"/>
    <lineage>
        <taxon>Eukaryota</taxon>
        <taxon>Rhodophyta</taxon>
        <taxon>Bangiophyceae</taxon>
        <taxon>Galdieriales</taxon>
        <taxon>Galdieriaceae</taxon>
        <taxon>Galdieria</taxon>
    </lineage>
</organism>
<evidence type="ECO:0000256" key="3">
    <source>
        <dbReference type="ARBA" id="ARBA00022840"/>
    </source>
</evidence>
<comment type="domain">
    <text evidence="5">The Q motif is unique to and characteristic of the DEAD box family of RNA helicases and controls ATP binding and hydrolysis.</text>
</comment>
<dbReference type="SUPFAM" id="SSF52540">
    <property type="entry name" value="P-loop containing nucleoside triphosphate hydrolases"/>
    <property type="match status" value="1"/>
</dbReference>
<evidence type="ECO:0000256" key="5">
    <source>
        <dbReference type="RuleBase" id="RU365068"/>
    </source>
</evidence>
<dbReference type="Pfam" id="PF00271">
    <property type="entry name" value="Helicase_C"/>
    <property type="match status" value="1"/>
</dbReference>
<dbReference type="Pfam" id="PF00270">
    <property type="entry name" value="DEAD"/>
    <property type="match status" value="1"/>
</dbReference>
<comment type="function">
    <text evidence="5">RNA helicase.</text>
</comment>
<feature type="domain" description="Helicase C-terminal" evidence="7">
    <location>
        <begin position="311"/>
        <end position="471"/>
    </location>
</feature>
<dbReference type="PANTHER" id="PTHR24031">
    <property type="entry name" value="RNA HELICASE"/>
    <property type="match status" value="1"/>
</dbReference>
<dbReference type="PROSITE" id="PS51194">
    <property type="entry name" value="HELICASE_CTER"/>
    <property type="match status" value="1"/>
</dbReference>
<dbReference type="EMBL" id="JANCYU010000022">
    <property type="protein sequence ID" value="KAK4524296.1"/>
    <property type="molecule type" value="Genomic_DNA"/>
</dbReference>
<dbReference type="Gene3D" id="3.40.50.300">
    <property type="entry name" value="P-loop containing nucleotide triphosphate hydrolases"/>
    <property type="match status" value="2"/>
</dbReference>
<name>A0AAV9IAK0_9RHOD</name>
<dbReference type="InterPro" id="IPR011545">
    <property type="entry name" value="DEAD/DEAH_box_helicase_dom"/>
</dbReference>
<evidence type="ECO:0000256" key="1">
    <source>
        <dbReference type="ARBA" id="ARBA00022741"/>
    </source>
</evidence>
<keyword evidence="3 5" id="KW-0067">ATP-binding</keyword>
<feature type="domain" description="Helicase ATP-binding" evidence="6">
    <location>
        <begin position="55"/>
        <end position="262"/>
    </location>
</feature>
<dbReference type="InterPro" id="IPR027417">
    <property type="entry name" value="P-loop_NTPase"/>
</dbReference>
<protein>
    <recommendedName>
        <fullName evidence="5">ATP-dependent RNA helicase</fullName>
        <ecNumber evidence="5">3.6.4.13</ecNumber>
    </recommendedName>
</protein>
<gene>
    <name evidence="8" type="ORF">GAYE_SCF02G2195</name>
</gene>
<dbReference type="InterPro" id="IPR001650">
    <property type="entry name" value="Helicase_C-like"/>
</dbReference>
<keyword evidence="2 5" id="KW-0378">Hydrolase</keyword>
<keyword evidence="1 5" id="KW-0547">Nucleotide-binding</keyword>
<evidence type="ECO:0000256" key="4">
    <source>
        <dbReference type="ARBA" id="ARBA00022884"/>
    </source>
</evidence>
<evidence type="ECO:0000259" key="6">
    <source>
        <dbReference type="PROSITE" id="PS51192"/>
    </source>
</evidence>
<keyword evidence="4 5" id="KW-0694">RNA-binding</keyword>
<comment type="similarity">
    <text evidence="5">Belongs to the DEAD box helicase family.</text>
</comment>
<dbReference type="AlphaFoldDB" id="A0AAV9IAK0"/>
<dbReference type="GO" id="GO:0003723">
    <property type="term" value="F:RNA binding"/>
    <property type="evidence" value="ECO:0007669"/>
    <property type="project" value="UniProtKB-UniRule"/>
</dbReference>